<dbReference type="Proteomes" id="UP000013378">
    <property type="component" value="Unassembled WGS sequence"/>
</dbReference>
<sequence>MTLFKIAFDKFIDVIEILIIIRIFADLIIRDYSNPIVNLLHQVTEPILEPIRELIRKTGLNTGMIDFSPLFAFLLLNLVRRIVFYL</sequence>
<protein>
    <recommendedName>
        <fullName evidence="3">YggT family protein</fullName>
    </recommendedName>
</protein>
<name>R1AVR2_9FIRM</name>
<reference evidence="1 2" key="1">
    <citation type="journal article" date="2015" name="Geomicrobiol. J.">
        <title>Caldisalinibacter kiritimatiensis gen. nov., sp. nov., a moderately thermohalophilic thiosulfate-reducing bacterium from a hypersaline microbial mat.</title>
        <authorList>
            <person name="Ben Hania W."/>
            <person name="Joseph M."/>
            <person name="Fiebig A."/>
            <person name="Bunk B."/>
            <person name="Klenk H.-P."/>
            <person name="Fardeau M.-L."/>
            <person name="Spring S."/>
        </authorList>
    </citation>
    <scope>NUCLEOTIDE SEQUENCE [LARGE SCALE GENOMIC DNA]</scope>
    <source>
        <strain evidence="1 2">L21-TH-D2</strain>
    </source>
</reference>
<dbReference type="RefSeq" id="WP_006308881.1">
    <property type="nucleotide sequence ID" value="NZ_ARZA01000066.1"/>
</dbReference>
<comment type="caution">
    <text evidence="1">The sequence shown here is derived from an EMBL/GenBank/DDBJ whole genome shotgun (WGS) entry which is preliminary data.</text>
</comment>
<dbReference type="EMBL" id="ARZA01000066">
    <property type="protein sequence ID" value="EOD01288.1"/>
    <property type="molecule type" value="Genomic_DNA"/>
</dbReference>
<dbReference type="OrthoDB" id="283553at2"/>
<keyword evidence="2" id="KW-1185">Reference proteome</keyword>
<evidence type="ECO:0000313" key="2">
    <source>
        <dbReference type="Proteomes" id="UP000013378"/>
    </source>
</evidence>
<dbReference type="Pfam" id="PF02325">
    <property type="entry name" value="CCB3_YggT"/>
    <property type="match status" value="1"/>
</dbReference>
<dbReference type="GO" id="GO:0016020">
    <property type="term" value="C:membrane"/>
    <property type="evidence" value="ECO:0007669"/>
    <property type="project" value="InterPro"/>
</dbReference>
<gene>
    <name evidence="1" type="ORF">L21TH_0642</name>
</gene>
<evidence type="ECO:0000313" key="1">
    <source>
        <dbReference type="EMBL" id="EOD01288.1"/>
    </source>
</evidence>
<organism evidence="1 2">
    <name type="scientific">Caldisalinibacter kiritimatiensis</name>
    <dbReference type="NCBI Taxonomy" id="1304284"/>
    <lineage>
        <taxon>Bacteria</taxon>
        <taxon>Bacillati</taxon>
        <taxon>Bacillota</taxon>
        <taxon>Tissierellia</taxon>
        <taxon>Tissierellales</taxon>
        <taxon>Thermohalobacteraceae</taxon>
        <taxon>Caldisalinibacter</taxon>
    </lineage>
</organism>
<evidence type="ECO:0008006" key="3">
    <source>
        <dbReference type="Google" id="ProtNLM"/>
    </source>
</evidence>
<dbReference type="eggNOG" id="COG0762">
    <property type="taxonomic scope" value="Bacteria"/>
</dbReference>
<accession>R1AVR2</accession>
<proteinExistence type="predicted"/>
<dbReference type="STRING" id="1304284.L21TH_0642"/>
<dbReference type="AlphaFoldDB" id="R1AVR2"/>
<dbReference type="InterPro" id="IPR003425">
    <property type="entry name" value="CCB3/YggT"/>
</dbReference>